<evidence type="ECO:0000256" key="2">
    <source>
        <dbReference type="ARBA" id="ARBA00023125"/>
    </source>
</evidence>
<evidence type="ECO:0000256" key="1">
    <source>
        <dbReference type="ARBA" id="ARBA00023015"/>
    </source>
</evidence>
<reference evidence="6 7" key="1">
    <citation type="submission" date="2016-10" db="EMBL/GenBank/DDBJ databases">
        <authorList>
            <person name="de Groot N.N."/>
        </authorList>
    </citation>
    <scope>NUCLEOTIDE SEQUENCE [LARGE SCALE GENOMIC DNA]</scope>
    <source>
        <strain evidence="6 7">DSM 18978</strain>
    </source>
</reference>
<protein>
    <submittedName>
        <fullName evidence="6">Transcriptional regulator, LacI family</fullName>
    </submittedName>
</protein>
<dbReference type="Proteomes" id="UP000198636">
    <property type="component" value="Unassembled WGS sequence"/>
</dbReference>
<keyword evidence="2" id="KW-0238">DNA-binding</keyword>
<dbReference type="SMART" id="SM00354">
    <property type="entry name" value="HTH_LACI"/>
    <property type="match status" value="1"/>
</dbReference>
<feature type="domain" description="HTH lacI-type" evidence="4">
    <location>
        <begin position="2"/>
        <end position="49"/>
    </location>
</feature>
<accession>A0A1G5L732</accession>
<dbReference type="InterPro" id="IPR000843">
    <property type="entry name" value="HTH_LacI"/>
</dbReference>
<dbReference type="AlphaFoldDB" id="A0A1G5L732"/>
<evidence type="ECO:0000313" key="7">
    <source>
        <dbReference type="Proteomes" id="UP000198636"/>
    </source>
</evidence>
<dbReference type="PANTHER" id="PTHR30146">
    <property type="entry name" value="LACI-RELATED TRANSCRIPTIONAL REPRESSOR"/>
    <property type="match status" value="1"/>
</dbReference>
<dbReference type="Gene3D" id="1.10.260.40">
    <property type="entry name" value="lambda repressor-like DNA-binding domains"/>
    <property type="match status" value="1"/>
</dbReference>
<dbReference type="CDD" id="cd01392">
    <property type="entry name" value="HTH_LacI"/>
    <property type="match status" value="1"/>
</dbReference>
<evidence type="ECO:0000313" key="6">
    <source>
        <dbReference type="EMBL" id="SCZ08158.1"/>
    </source>
</evidence>
<evidence type="ECO:0000256" key="3">
    <source>
        <dbReference type="ARBA" id="ARBA00023163"/>
    </source>
</evidence>
<sequence>MTTIKDIADKAGVSPATVSRVLNGDKNISVREETRKKIYEAAEELEYIPFVQKYNERIYKNLDMRVLVVCSYTEEIEVKDPYYLSIRYGIETECRKNNIQITKTYRVDNNLALQAVKLNNHLDGIIAIGNFTEGEINTLVNISSNIIFVDTSPDETKYDAILVNLKKAIISMVEYLLSRGVETIGYVGGRDVVVEGDSIDTREYAFKEYMKQLGLYNEKHVVIGEFCIENAYEIMLNFIKNSHDLPQAFIVANDSMAIGVMKALREHNIKIPDDVSIISINDIPTAKFTFPPLTTIKIHSSNMGSLAINHLLYKITNNHTIPVKIYVATRLIERESVANKNI</sequence>
<dbReference type="Pfam" id="PF00356">
    <property type="entry name" value="LacI"/>
    <property type="match status" value="1"/>
</dbReference>
<keyword evidence="7" id="KW-1185">Reference proteome</keyword>
<dbReference type="GO" id="GO:0003700">
    <property type="term" value="F:DNA-binding transcription factor activity"/>
    <property type="evidence" value="ECO:0007669"/>
    <property type="project" value="TreeGrafter"/>
</dbReference>
<evidence type="ECO:0000259" key="4">
    <source>
        <dbReference type="PROSITE" id="PS50932"/>
    </source>
</evidence>
<dbReference type="SUPFAM" id="SSF47413">
    <property type="entry name" value="lambda repressor-like DNA-binding domains"/>
    <property type="match status" value="1"/>
</dbReference>
<dbReference type="PROSITE" id="PS00356">
    <property type="entry name" value="HTH_LACI_1"/>
    <property type="match status" value="1"/>
</dbReference>
<dbReference type="STRING" id="1120976.SAMN03080606_04089"/>
<dbReference type="OrthoDB" id="43195at2"/>
<dbReference type="PROSITE" id="PS50943">
    <property type="entry name" value="HTH_CROC1"/>
    <property type="match status" value="1"/>
</dbReference>
<dbReference type="Gene3D" id="3.40.50.2300">
    <property type="match status" value="2"/>
</dbReference>
<feature type="domain" description="HTH cro/C1-type" evidence="5">
    <location>
        <begin position="3"/>
        <end position="30"/>
    </location>
</feature>
<dbReference type="Pfam" id="PF13377">
    <property type="entry name" value="Peripla_BP_3"/>
    <property type="match status" value="1"/>
</dbReference>
<organism evidence="6 7">
    <name type="scientific">Alkaliphilus peptidifermentans DSM 18978</name>
    <dbReference type="NCBI Taxonomy" id="1120976"/>
    <lineage>
        <taxon>Bacteria</taxon>
        <taxon>Bacillati</taxon>
        <taxon>Bacillota</taxon>
        <taxon>Clostridia</taxon>
        <taxon>Peptostreptococcales</taxon>
        <taxon>Natronincolaceae</taxon>
        <taxon>Alkaliphilus</taxon>
    </lineage>
</organism>
<evidence type="ECO:0000259" key="5">
    <source>
        <dbReference type="PROSITE" id="PS50943"/>
    </source>
</evidence>
<gene>
    <name evidence="6" type="ORF">SAMN03080606_04089</name>
</gene>
<dbReference type="PANTHER" id="PTHR30146:SF149">
    <property type="entry name" value="HTH-TYPE TRANSCRIPTIONAL REGULATOR EBGR"/>
    <property type="match status" value="1"/>
</dbReference>
<dbReference type="SUPFAM" id="SSF53822">
    <property type="entry name" value="Periplasmic binding protein-like I"/>
    <property type="match status" value="1"/>
</dbReference>
<keyword evidence="1" id="KW-0805">Transcription regulation</keyword>
<dbReference type="GO" id="GO:0000976">
    <property type="term" value="F:transcription cis-regulatory region binding"/>
    <property type="evidence" value="ECO:0007669"/>
    <property type="project" value="TreeGrafter"/>
</dbReference>
<dbReference type="CDD" id="cd01544">
    <property type="entry name" value="PBP1_GalR"/>
    <property type="match status" value="1"/>
</dbReference>
<proteinExistence type="predicted"/>
<dbReference type="InterPro" id="IPR028082">
    <property type="entry name" value="Peripla_BP_I"/>
</dbReference>
<name>A0A1G5L732_9FIRM</name>
<dbReference type="EMBL" id="FMUS01000040">
    <property type="protein sequence ID" value="SCZ08158.1"/>
    <property type="molecule type" value="Genomic_DNA"/>
</dbReference>
<dbReference type="InterPro" id="IPR001387">
    <property type="entry name" value="Cro/C1-type_HTH"/>
</dbReference>
<dbReference type="RefSeq" id="WP_091547336.1">
    <property type="nucleotide sequence ID" value="NZ_FMUS01000040.1"/>
</dbReference>
<dbReference type="PROSITE" id="PS50932">
    <property type="entry name" value="HTH_LACI_2"/>
    <property type="match status" value="1"/>
</dbReference>
<keyword evidence="3" id="KW-0804">Transcription</keyword>
<dbReference type="InterPro" id="IPR046335">
    <property type="entry name" value="LacI/GalR-like_sensor"/>
</dbReference>
<dbReference type="PRINTS" id="PR00036">
    <property type="entry name" value="HTHLACI"/>
</dbReference>
<dbReference type="InterPro" id="IPR010982">
    <property type="entry name" value="Lambda_DNA-bd_dom_sf"/>
</dbReference>